<dbReference type="RefSeq" id="WP_380060765.1">
    <property type="nucleotide sequence ID" value="NZ_JBHSEI010000002.1"/>
</dbReference>
<dbReference type="Pfam" id="PF02586">
    <property type="entry name" value="SRAP"/>
    <property type="match status" value="1"/>
</dbReference>
<dbReference type="InterPro" id="IPR036590">
    <property type="entry name" value="SRAP-like"/>
</dbReference>
<evidence type="ECO:0000313" key="9">
    <source>
        <dbReference type="EMBL" id="MFC4637731.1"/>
    </source>
</evidence>
<organism evidence="9 10">
    <name type="scientific">Deinococcus hohokamensis</name>
    <dbReference type="NCBI Taxonomy" id="309883"/>
    <lineage>
        <taxon>Bacteria</taxon>
        <taxon>Thermotogati</taxon>
        <taxon>Deinococcota</taxon>
        <taxon>Deinococci</taxon>
        <taxon>Deinococcales</taxon>
        <taxon>Deinococcaceae</taxon>
        <taxon>Deinococcus</taxon>
    </lineage>
</organism>
<evidence type="ECO:0000256" key="7">
    <source>
        <dbReference type="ARBA" id="ARBA00023239"/>
    </source>
</evidence>
<evidence type="ECO:0000256" key="5">
    <source>
        <dbReference type="ARBA" id="ARBA00023124"/>
    </source>
</evidence>
<sequence>MCGRMEFTLSERMHRALRDTFQIDAAWPEQSEVRPTDQAAFLTRTDTWTLKTGRWGLVPPGMDLQAAKKYATFNARIETVERSKVFKEAFKAGGRCVLPLSAFFEWPNKSKVRIARPDDRPLLAAGLWSRQETEDGSLLSCTVITRPPTEDLTKVHDRMPALLLTQDLDAWLHGPPADAKAIAQSSWRPGLLRTQPAS</sequence>
<reference evidence="10" key="1">
    <citation type="journal article" date="2019" name="Int. J. Syst. Evol. Microbiol.">
        <title>The Global Catalogue of Microorganisms (GCM) 10K type strain sequencing project: providing services to taxonomists for standard genome sequencing and annotation.</title>
        <authorList>
            <consortium name="The Broad Institute Genomics Platform"/>
            <consortium name="The Broad Institute Genome Sequencing Center for Infectious Disease"/>
            <person name="Wu L."/>
            <person name="Ma J."/>
        </authorList>
    </citation>
    <scope>NUCLEOTIDE SEQUENCE [LARGE SCALE GENOMIC DNA]</scope>
    <source>
        <strain evidence="10">CCUG 55995</strain>
    </source>
</reference>
<dbReference type="EMBL" id="JBHSEI010000002">
    <property type="protein sequence ID" value="MFC4637731.1"/>
    <property type="molecule type" value="Genomic_DNA"/>
</dbReference>
<accession>A0ABV9I7M4</accession>
<keyword evidence="2 8" id="KW-0645">Protease</keyword>
<protein>
    <recommendedName>
        <fullName evidence="8">Abasic site processing protein</fullName>
        <ecNumber evidence="8">3.4.-.-</ecNumber>
    </recommendedName>
</protein>
<dbReference type="Proteomes" id="UP001595952">
    <property type="component" value="Unassembled WGS sequence"/>
</dbReference>
<proteinExistence type="inferred from homology"/>
<dbReference type="SUPFAM" id="SSF143081">
    <property type="entry name" value="BB1717-like"/>
    <property type="match status" value="1"/>
</dbReference>
<keyword evidence="6" id="KW-0238">DNA-binding</keyword>
<evidence type="ECO:0000256" key="1">
    <source>
        <dbReference type="ARBA" id="ARBA00008136"/>
    </source>
</evidence>
<comment type="similarity">
    <text evidence="1 8">Belongs to the SOS response-associated peptidase family.</text>
</comment>
<keyword evidence="3" id="KW-0227">DNA damage</keyword>
<keyword evidence="7" id="KW-0456">Lyase</keyword>
<name>A0ABV9I7M4_9DEIO</name>
<keyword evidence="10" id="KW-1185">Reference proteome</keyword>
<evidence type="ECO:0000256" key="4">
    <source>
        <dbReference type="ARBA" id="ARBA00022801"/>
    </source>
</evidence>
<evidence type="ECO:0000256" key="6">
    <source>
        <dbReference type="ARBA" id="ARBA00023125"/>
    </source>
</evidence>
<dbReference type="InterPro" id="IPR003738">
    <property type="entry name" value="SRAP"/>
</dbReference>
<dbReference type="PANTHER" id="PTHR13604">
    <property type="entry name" value="DC12-RELATED"/>
    <property type="match status" value="1"/>
</dbReference>
<evidence type="ECO:0000256" key="2">
    <source>
        <dbReference type="ARBA" id="ARBA00022670"/>
    </source>
</evidence>
<comment type="caution">
    <text evidence="9">The sequence shown here is derived from an EMBL/GenBank/DDBJ whole genome shotgun (WGS) entry which is preliminary data.</text>
</comment>
<evidence type="ECO:0000256" key="8">
    <source>
        <dbReference type="RuleBase" id="RU364100"/>
    </source>
</evidence>
<keyword evidence="4 8" id="KW-0378">Hydrolase</keyword>
<dbReference type="GO" id="GO:0016787">
    <property type="term" value="F:hydrolase activity"/>
    <property type="evidence" value="ECO:0007669"/>
    <property type="project" value="UniProtKB-KW"/>
</dbReference>
<keyword evidence="5" id="KW-0190">Covalent protein-DNA linkage</keyword>
<evidence type="ECO:0000313" key="10">
    <source>
        <dbReference type="Proteomes" id="UP001595952"/>
    </source>
</evidence>
<evidence type="ECO:0000256" key="3">
    <source>
        <dbReference type="ARBA" id="ARBA00022763"/>
    </source>
</evidence>
<gene>
    <name evidence="9" type="ORF">ACFO0D_05180</name>
</gene>
<dbReference type="PANTHER" id="PTHR13604:SF0">
    <property type="entry name" value="ABASIC SITE PROCESSING PROTEIN HMCES"/>
    <property type="match status" value="1"/>
</dbReference>
<dbReference type="Gene3D" id="3.90.1680.10">
    <property type="entry name" value="SOS response associated peptidase-like"/>
    <property type="match status" value="1"/>
</dbReference>
<dbReference type="EC" id="3.4.-.-" evidence="8"/>